<keyword evidence="5" id="KW-0460">Magnesium</keyword>
<comment type="similarity">
    <text evidence="2">Belongs to the phosphohexose mutase family.</text>
</comment>
<evidence type="ECO:0000256" key="6">
    <source>
        <dbReference type="ARBA" id="ARBA00023235"/>
    </source>
</evidence>
<evidence type="ECO:0000256" key="4">
    <source>
        <dbReference type="ARBA" id="ARBA00022723"/>
    </source>
</evidence>
<dbReference type="Gene3D" id="3.30.310.50">
    <property type="entry name" value="Alpha-D-phosphohexomutase, C-terminal domain"/>
    <property type="match status" value="1"/>
</dbReference>
<evidence type="ECO:0000259" key="8">
    <source>
        <dbReference type="Pfam" id="PF02879"/>
    </source>
</evidence>
<dbReference type="PANTHER" id="PTHR43771:SF1">
    <property type="entry name" value="PHOSPHOMANNOMUTASE"/>
    <property type="match status" value="1"/>
</dbReference>
<evidence type="ECO:0000256" key="1">
    <source>
        <dbReference type="ARBA" id="ARBA00001946"/>
    </source>
</evidence>
<dbReference type="SUPFAM" id="SSF55957">
    <property type="entry name" value="Phosphoglucomutase, C-terminal domain"/>
    <property type="match status" value="1"/>
</dbReference>
<dbReference type="Pfam" id="PF02879">
    <property type="entry name" value="PGM_PMM_II"/>
    <property type="match status" value="1"/>
</dbReference>
<dbReference type="InterPro" id="IPR036900">
    <property type="entry name" value="A-D-PHexomutase_C_sf"/>
</dbReference>
<proteinExistence type="inferred from homology"/>
<evidence type="ECO:0000256" key="3">
    <source>
        <dbReference type="ARBA" id="ARBA00022553"/>
    </source>
</evidence>
<dbReference type="AlphaFoldDB" id="A0A6J6RHH6"/>
<organism evidence="10">
    <name type="scientific">freshwater metagenome</name>
    <dbReference type="NCBI Taxonomy" id="449393"/>
    <lineage>
        <taxon>unclassified sequences</taxon>
        <taxon>metagenomes</taxon>
        <taxon>ecological metagenomes</taxon>
    </lineage>
</organism>
<evidence type="ECO:0000259" key="7">
    <source>
        <dbReference type="Pfam" id="PF02878"/>
    </source>
</evidence>
<reference evidence="10" key="1">
    <citation type="submission" date="2020-05" db="EMBL/GenBank/DDBJ databases">
        <authorList>
            <person name="Chiriac C."/>
            <person name="Salcher M."/>
            <person name="Ghai R."/>
            <person name="Kavagutti S V."/>
        </authorList>
    </citation>
    <scope>NUCLEOTIDE SEQUENCE</scope>
</reference>
<feature type="domain" description="Alpha-D-phosphohexomutase alpha/beta/alpha" evidence="7">
    <location>
        <begin position="1"/>
        <end position="82"/>
    </location>
</feature>
<evidence type="ECO:0000259" key="9">
    <source>
        <dbReference type="Pfam" id="PF02880"/>
    </source>
</evidence>
<dbReference type="EMBL" id="CAEZXX010000152">
    <property type="protein sequence ID" value="CAB4722436.1"/>
    <property type="molecule type" value="Genomic_DNA"/>
</dbReference>
<comment type="cofactor">
    <cofactor evidence="1">
        <name>Mg(2+)</name>
        <dbReference type="ChEBI" id="CHEBI:18420"/>
    </cofactor>
</comment>
<evidence type="ECO:0000313" key="10">
    <source>
        <dbReference type="EMBL" id="CAB4722436.1"/>
    </source>
</evidence>
<protein>
    <submittedName>
        <fullName evidence="10">Unannotated protein</fullName>
    </submittedName>
</protein>
<name>A0A6J6RHH6_9ZZZZ</name>
<dbReference type="GO" id="GO:0046872">
    <property type="term" value="F:metal ion binding"/>
    <property type="evidence" value="ECO:0007669"/>
    <property type="project" value="UniProtKB-KW"/>
</dbReference>
<dbReference type="InterPro" id="IPR016055">
    <property type="entry name" value="A-D-PHexomutase_a/b/a-I/II/III"/>
</dbReference>
<dbReference type="InterPro" id="IPR005846">
    <property type="entry name" value="A-D-PHexomutase_a/b/a-III"/>
</dbReference>
<dbReference type="InterPro" id="IPR005845">
    <property type="entry name" value="A-D-PHexomutase_a/b/a-II"/>
</dbReference>
<gene>
    <name evidence="10" type="ORF">UFOPK2602_01835</name>
</gene>
<keyword evidence="3" id="KW-0597">Phosphoprotein</keyword>
<feature type="domain" description="Alpha-D-phosphohexomutase alpha/beta/alpha" evidence="8">
    <location>
        <begin position="101"/>
        <end position="200"/>
    </location>
</feature>
<keyword evidence="4" id="KW-0479">Metal-binding</keyword>
<dbReference type="Gene3D" id="3.40.120.10">
    <property type="entry name" value="Alpha-D-Glucose-1,6-Bisphosphate, subunit A, domain 3"/>
    <property type="match status" value="3"/>
</dbReference>
<evidence type="ECO:0000256" key="5">
    <source>
        <dbReference type="ARBA" id="ARBA00022842"/>
    </source>
</evidence>
<keyword evidence="6" id="KW-0413">Isomerase</keyword>
<dbReference type="Pfam" id="PF02878">
    <property type="entry name" value="PGM_PMM_I"/>
    <property type="match status" value="1"/>
</dbReference>
<accession>A0A6J6RHH6</accession>
<sequence length="398" mass="43233">MLKRAMMAGLNAGGVNVLDLEVASTPLTRFLVKTPRAVGGITIRLAHNDPRRVSIRFFDTSGIDMSEDVQRKVERLYQREDYRRVLPEEIGDISFPIHALEEYTEALRGIVDPEAIHARTFKLVIDYGYGPTSYAMPNVLANLQADVLGVNPYASTAGRLASDPKAAAERVSALVRTSGAHVGALLDPDGERLTIVDDEGEVLSDTEALLVFIELVREHLLGDRIVLPVNTTSRAVEIAARSRLTVVHTKISAPVLMTASTERGVGFAADGRGGFILPGFLPAFDAAAALVKLLDLLARTDRSLSEVRRSLPAVSMAQESVSTPWETKGTVMRTLVETADAPLELVDGVKALYPDGRWVLALPDPDAPVTQVWAEAATVAEAKSLAKEWAKRIRRVVR</sequence>
<feature type="domain" description="Alpha-D-phosphohexomutase alpha/beta/alpha" evidence="9">
    <location>
        <begin position="210"/>
        <end position="311"/>
    </location>
</feature>
<dbReference type="GO" id="GO:0005975">
    <property type="term" value="P:carbohydrate metabolic process"/>
    <property type="evidence" value="ECO:0007669"/>
    <property type="project" value="InterPro"/>
</dbReference>
<dbReference type="SUPFAM" id="SSF53738">
    <property type="entry name" value="Phosphoglucomutase, first 3 domains"/>
    <property type="match status" value="3"/>
</dbReference>
<dbReference type="InterPro" id="IPR005844">
    <property type="entry name" value="A-D-PHexomutase_a/b/a-I"/>
</dbReference>
<evidence type="ECO:0000256" key="2">
    <source>
        <dbReference type="ARBA" id="ARBA00010231"/>
    </source>
</evidence>
<dbReference type="PANTHER" id="PTHR43771">
    <property type="entry name" value="PHOSPHOMANNOMUTASE"/>
    <property type="match status" value="1"/>
</dbReference>
<dbReference type="GO" id="GO:0016868">
    <property type="term" value="F:intramolecular phosphotransferase activity"/>
    <property type="evidence" value="ECO:0007669"/>
    <property type="project" value="InterPro"/>
</dbReference>
<dbReference type="Pfam" id="PF02880">
    <property type="entry name" value="PGM_PMM_III"/>
    <property type="match status" value="1"/>
</dbReference>